<reference evidence="1 2" key="1">
    <citation type="journal article" date="2022" name="Plant J.">
        <title>Chromosome-level genome of Camellia lanceoleosa provides a valuable resource for understanding genome evolution and self-incompatibility.</title>
        <authorList>
            <person name="Gong W."/>
            <person name="Xiao S."/>
            <person name="Wang L."/>
            <person name="Liao Z."/>
            <person name="Chang Y."/>
            <person name="Mo W."/>
            <person name="Hu G."/>
            <person name="Li W."/>
            <person name="Zhao G."/>
            <person name="Zhu H."/>
            <person name="Hu X."/>
            <person name="Ji K."/>
            <person name="Xiang X."/>
            <person name="Song Q."/>
            <person name="Yuan D."/>
            <person name="Jin S."/>
            <person name="Zhang L."/>
        </authorList>
    </citation>
    <scope>NUCLEOTIDE SEQUENCE [LARGE SCALE GENOMIC DNA]</scope>
    <source>
        <strain evidence="1">SQ_2022a</strain>
    </source>
</reference>
<protein>
    <submittedName>
        <fullName evidence="1">Uncharacterized protein</fullName>
    </submittedName>
</protein>
<name>A0ACC0IZB5_9ERIC</name>
<proteinExistence type="predicted"/>
<accession>A0ACC0IZB5</accession>
<dbReference type="EMBL" id="CM045758">
    <property type="protein sequence ID" value="KAI8030860.1"/>
    <property type="molecule type" value="Genomic_DNA"/>
</dbReference>
<sequence>MFSRSLSFHTCFNPLFRSTPALSVSFTFPRFLQLPSIASCLLRRRPPPKALLTRSSLIIKIIVTATRITIVCQICCVRCCFITSYFIAIAQVIFDFHSTVQ</sequence>
<dbReference type="Proteomes" id="UP001060215">
    <property type="component" value="Chromosome 1"/>
</dbReference>
<comment type="caution">
    <text evidence="1">The sequence shown here is derived from an EMBL/GenBank/DDBJ whole genome shotgun (WGS) entry which is preliminary data.</text>
</comment>
<evidence type="ECO:0000313" key="1">
    <source>
        <dbReference type="EMBL" id="KAI8030860.1"/>
    </source>
</evidence>
<gene>
    <name evidence="1" type="ORF">LOK49_LG01G01982</name>
</gene>
<evidence type="ECO:0000313" key="2">
    <source>
        <dbReference type="Proteomes" id="UP001060215"/>
    </source>
</evidence>
<organism evidence="1 2">
    <name type="scientific">Camellia lanceoleosa</name>
    <dbReference type="NCBI Taxonomy" id="1840588"/>
    <lineage>
        <taxon>Eukaryota</taxon>
        <taxon>Viridiplantae</taxon>
        <taxon>Streptophyta</taxon>
        <taxon>Embryophyta</taxon>
        <taxon>Tracheophyta</taxon>
        <taxon>Spermatophyta</taxon>
        <taxon>Magnoliopsida</taxon>
        <taxon>eudicotyledons</taxon>
        <taxon>Gunneridae</taxon>
        <taxon>Pentapetalae</taxon>
        <taxon>asterids</taxon>
        <taxon>Ericales</taxon>
        <taxon>Theaceae</taxon>
        <taxon>Camellia</taxon>
    </lineage>
</organism>
<keyword evidence="2" id="KW-1185">Reference proteome</keyword>